<evidence type="ECO:0000313" key="1">
    <source>
        <dbReference type="EMBL" id="MCI59103.1"/>
    </source>
</evidence>
<dbReference type="Proteomes" id="UP000265520">
    <property type="component" value="Unassembled WGS sequence"/>
</dbReference>
<organism evidence="1 2">
    <name type="scientific">Trifolium medium</name>
    <dbReference type="NCBI Taxonomy" id="97028"/>
    <lineage>
        <taxon>Eukaryota</taxon>
        <taxon>Viridiplantae</taxon>
        <taxon>Streptophyta</taxon>
        <taxon>Embryophyta</taxon>
        <taxon>Tracheophyta</taxon>
        <taxon>Spermatophyta</taxon>
        <taxon>Magnoliopsida</taxon>
        <taxon>eudicotyledons</taxon>
        <taxon>Gunneridae</taxon>
        <taxon>Pentapetalae</taxon>
        <taxon>rosids</taxon>
        <taxon>fabids</taxon>
        <taxon>Fabales</taxon>
        <taxon>Fabaceae</taxon>
        <taxon>Papilionoideae</taxon>
        <taxon>50 kb inversion clade</taxon>
        <taxon>NPAAA clade</taxon>
        <taxon>Hologalegina</taxon>
        <taxon>IRL clade</taxon>
        <taxon>Trifolieae</taxon>
        <taxon>Trifolium</taxon>
    </lineage>
</organism>
<feature type="non-terminal residue" evidence="1">
    <location>
        <position position="1"/>
    </location>
</feature>
<sequence>AWSLMVVGRAVANVHVLEWSLMLARRVKTFCPCSPVLAGRPGARIYFVDARQS</sequence>
<name>A0A392TD69_9FABA</name>
<proteinExistence type="predicted"/>
<dbReference type="AlphaFoldDB" id="A0A392TD69"/>
<accession>A0A392TD69</accession>
<protein>
    <submittedName>
        <fullName evidence="1">Uncharacterized protein</fullName>
    </submittedName>
</protein>
<comment type="caution">
    <text evidence="1">The sequence shown here is derived from an EMBL/GenBank/DDBJ whole genome shotgun (WGS) entry which is preliminary data.</text>
</comment>
<evidence type="ECO:0000313" key="2">
    <source>
        <dbReference type="Proteomes" id="UP000265520"/>
    </source>
</evidence>
<dbReference type="EMBL" id="LXQA010557224">
    <property type="protein sequence ID" value="MCI59103.1"/>
    <property type="molecule type" value="Genomic_DNA"/>
</dbReference>
<reference evidence="1 2" key="1">
    <citation type="journal article" date="2018" name="Front. Plant Sci.">
        <title>Red Clover (Trifolium pratense) and Zigzag Clover (T. medium) - A Picture of Genomic Similarities and Differences.</title>
        <authorList>
            <person name="Dluhosova J."/>
            <person name="Istvanek J."/>
            <person name="Nedelnik J."/>
            <person name="Repkova J."/>
        </authorList>
    </citation>
    <scope>NUCLEOTIDE SEQUENCE [LARGE SCALE GENOMIC DNA]</scope>
    <source>
        <strain evidence="2">cv. 10/8</strain>
        <tissue evidence="1">Leaf</tissue>
    </source>
</reference>
<keyword evidence="2" id="KW-1185">Reference proteome</keyword>